<dbReference type="KEGG" id="smai:EXU30_01580"/>
<sequence length="282" mass="31818">MTDTPHLSFEQVTIFGNAKGEIQVPNQGIAITFNSTRRAEPNVINICNGPYAKSDKSFVVSNSPDDEWLEQQLDTVAKQIEPQIGCWPSTGLVTVILMSLLSKQVNVQRMALLPSLMRDEDMPKAQHLLCVVHNWLGERRIALGLVLINKHIQWPELFLSPLVTSEDNEKAQALDEQNLEIANPFELLHKISRKAETPAAMIYTFQISIFKQLAQMSDHIWLTMASTKALIQVEAIFAHEQAETQPSPWYLTDPKVNQYLDPIRHHLAYCQQLIAVASVQGK</sequence>
<protein>
    <submittedName>
        <fullName evidence="1">Uncharacterized protein</fullName>
    </submittedName>
</protein>
<dbReference type="EMBL" id="CP036200">
    <property type="protein sequence ID" value="QBF81536.1"/>
    <property type="molecule type" value="Genomic_DNA"/>
</dbReference>
<dbReference type="RefSeq" id="WP_130597510.1">
    <property type="nucleotide sequence ID" value="NZ_CP036200.1"/>
</dbReference>
<accession>A0A411PDA4</accession>
<dbReference type="AlphaFoldDB" id="A0A411PDA4"/>
<name>A0A411PDA4_9GAMM</name>
<organism evidence="1 2">
    <name type="scientific">Shewanella maritima</name>
    <dbReference type="NCBI Taxonomy" id="2520507"/>
    <lineage>
        <taxon>Bacteria</taxon>
        <taxon>Pseudomonadati</taxon>
        <taxon>Pseudomonadota</taxon>
        <taxon>Gammaproteobacteria</taxon>
        <taxon>Alteromonadales</taxon>
        <taxon>Shewanellaceae</taxon>
        <taxon>Shewanella</taxon>
    </lineage>
</organism>
<dbReference type="Proteomes" id="UP000291106">
    <property type="component" value="Chromosome"/>
</dbReference>
<keyword evidence="2" id="KW-1185">Reference proteome</keyword>
<dbReference type="OrthoDB" id="9152600at2"/>
<evidence type="ECO:0000313" key="1">
    <source>
        <dbReference type="EMBL" id="QBF81536.1"/>
    </source>
</evidence>
<gene>
    <name evidence="1" type="ORF">EXU30_01580</name>
</gene>
<evidence type="ECO:0000313" key="2">
    <source>
        <dbReference type="Proteomes" id="UP000291106"/>
    </source>
</evidence>
<proteinExistence type="predicted"/>
<reference evidence="1 2" key="1">
    <citation type="submission" date="2019-02" db="EMBL/GenBank/DDBJ databases">
        <title>Shewanella sp. D4-2 isolated from Dokdo Island.</title>
        <authorList>
            <person name="Baek K."/>
        </authorList>
    </citation>
    <scope>NUCLEOTIDE SEQUENCE [LARGE SCALE GENOMIC DNA]</scope>
    <source>
        <strain evidence="1 2">D4-2</strain>
    </source>
</reference>